<comment type="caution">
    <text evidence="7">The sequence shown here is derived from an EMBL/GenBank/DDBJ whole genome shotgun (WGS) entry which is preliminary data.</text>
</comment>
<accession>A0A7W2ACT0</accession>
<keyword evidence="3 7" id="KW-0067">ATP-binding</keyword>
<keyword evidence="1" id="KW-0813">Transport</keyword>
<evidence type="ECO:0000256" key="3">
    <source>
        <dbReference type="ARBA" id="ARBA00022840"/>
    </source>
</evidence>
<dbReference type="SMART" id="SM00382">
    <property type="entry name" value="AAA"/>
    <property type="match status" value="1"/>
</dbReference>
<feature type="domain" description="ABC transporter" evidence="6">
    <location>
        <begin position="3"/>
        <end position="241"/>
    </location>
</feature>
<dbReference type="PROSITE" id="PS50893">
    <property type="entry name" value="ABC_TRANSPORTER_2"/>
    <property type="match status" value="1"/>
</dbReference>
<evidence type="ECO:0000256" key="4">
    <source>
        <dbReference type="ARBA" id="ARBA00022967"/>
    </source>
</evidence>
<evidence type="ECO:0000256" key="1">
    <source>
        <dbReference type="ARBA" id="ARBA00022448"/>
    </source>
</evidence>
<dbReference type="EMBL" id="JACEMT010000053">
    <property type="protein sequence ID" value="MBA4503430.1"/>
    <property type="molecule type" value="Genomic_DNA"/>
</dbReference>
<comment type="function">
    <text evidence="5">Part of the ABC transporter complex HmuTUV involved in hemin import. Responsible for energy coupling to the transport system.</text>
</comment>
<dbReference type="InterPro" id="IPR003593">
    <property type="entry name" value="AAA+_ATPase"/>
</dbReference>
<dbReference type="RefSeq" id="WP_181741218.1">
    <property type="nucleotide sequence ID" value="NZ_JACEMT010000053.1"/>
</dbReference>
<dbReference type="PANTHER" id="PTHR42794:SF1">
    <property type="entry name" value="HEMIN IMPORT ATP-BINDING PROTEIN HMUV"/>
    <property type="match status" value="1"/>
</dbReference>
<dbReference type="InterPro" id="IPR017871">
    <property type="entry name" value="ABC_transporter-like_CS"/>
</dbReference>
<keyword evidence="8" id="KW-1185">Reference proteome</keyword>
<gene>
    <name evidence="7" type="ORF">H1S06_13810</name>
</gene>
<dbReference type="PANTHER" id="PTHR42794">
    <property type="entry name" value="HEMIN IMPORT ATP-BINDING PROTEIN HMUV"/>
    <property type="match status" value="1"/>
</dbReference>
<evidence type="ECO:0000259" key="6">
    <source>
        <dbReference type="PROSITE" id="PS50893"/>
    </source>
</evidence>
<evidence type="ECO:0000256" key="2">
    <source>
        <dbReference type="ARBA" id="ARBA00022741"/>
    </source>
</evidence>
<dbReference type="InterPro" id="IPR027417">
    <property type="entry name" value="P-loop_NTPase"/>
</dbReference>
<dbReference type="GO" id="GO:0005524">
    <property type="term" value="F:ATP binding"/>
    <property type="evidence" value="ECO:0007669"/>
    <property type="project" value="UniProtKB-KW"/>
</dbReference>
<keyword evidence="2" id="KW-0547">Nucleotide-binding</keyword>
<dbReference type="GO" id="GO:0016887">
    <property type="term" value="F:ATP hydrolysis activity"/>
    <property type="evidence" value="ECO:0007669"/>
    <property type="project" value="InterPro"/>
</dbReference>
<dbReference type="Pfam" id="PF00005">
    <property type="entry name" value="ABC_tran"/>
    <property type="match status" value="1"/>
</dbReference>
<reference evidence="7 8" key="1">
    <citation type="submission" date="2020-07" db="EMBL/GenBank/DDBJ databases">
        <title>Bacterium isolated from marien macroalgae.</title>
        <authorList>
            <person name="Zhu K."/>
            <person name="Lu D."/>
            <person name="Du Z."/>
        </authorList>
    </citation>
    <scope>NUCLEOTIDE SEQUENCE [LARGE SCALE GENOMIC DNA]</scope>
    <source>
        <strain evidence="7 8">3-1745</strain>
    </source>
</reference>
<dbReference type="CDD" id="cd03214">
    <property type="entry name" value="ABC_Iron-Siderophores_B12_Hemin"/>
    <property type="match status" value="1"/>
</dbReference>
<sequence length="258" mass="28260">MTLGATALGYRIGHSQLLEGVDLDIQPGRMTAVLGPNGAGKSTLLRLLAGEMAPDSGTIHLNGRRYQHWSREEVARQVAVLPQSSSLGFAFTALEVVLMGRIPHASGHTRDLEIAQACLQETDCWHLRHRPFPVLSGGEQQRIQLARVLAQLQDQTDNHPRYLLLDEPTAALDPAHQLLTLQLARRRADQGMGVLVILHDLNLAARFADRVLLLQQGHPLALGPTDEVLTPDRLSGLYQLPMQVIDHPNGQGKLVVSL</sequence>
<dbReference type="Gene3D" id="3.40.50.300">
    <property type="entry name" value="P-loop containing nucleotide triphosphate hydrolases"/>
    <property type="match status" value="1"/>
</dbReference>
<organism evidence="7 8">
    <name type="scientific">Marinobacterium marinum</name>
    <dbReference type="NCBI Taxonomy" id="2756129"/>
    <lineage>
        <taxon>Bacteria</taxon>
        <taxon>Pseudomonadati</taxon>
        <taxon>Pseudomonadota</taxon>
        <taxon>Gammaproteobacteria</taxon>
        <taxon>Oceanospirillales</taxon>
        <taxon>Oceanospirillaceae</taxon>
        <taxon>Marinobacterium</taxon>
    </lineage>
</organism>
<proteinExistence type="predicted"/>
<name>A0A7W2ACT0_9GAMM</name>
<dbReference type="PROSITE" id="PS00211">
    <property type="entry name" value="ABC_TRANSPORTER_1"/>
    <property type="match status" value="1"/>
</dbReference>
<dbReference type="InterPro" id="IPR003439">
    <property type="entry name" value="ABC_transporter-like_ATP-bd"/>
</dbReference>
<dbReference type="SUPFAM" id="SSF52540">
    <property type="entry name" value="P-loop containing nucleoside triphosphate hydrolases"/>
    <property type="match status" value="1"/>
</dbReference>
<dbReference type="Proteomes" id="UP000538931">
    <property type="component" value="Unassembled WGS sequence"/>
</dbReference>
<evidence type="ECO:0000256" key="5">
    <source>
        <dbReference type="ARBA" id="ARBA00037066"/>
    </source>
</evidence>
<evidence type="ECO:0000313" key="8">
    <source>
        <dbReference type="Proteomes" id="UP000538931"/>
    </source>
</evidence>
<evidence type="ECO:0000313" key="7">
    <source>
        <dbReference type="EMBL" id="MBA4503430.1"/>
    </source>
</evidence>
<dbReference type="AlphaFoldDB" id="A0A7W2ACT0"/>
<keyword evidence="4" id="KW-1278">Translocase</keyword>
<protein>
    <submittedName>
        <fullName evidence="7">Heme ABC transporter ATP-binding protein</fullName>
    </submittedName>
</protein>
<dbReference type="NCBIfam" id="NF010068">
    <property type="entry name" value="PRK13548.1"/>
    <property type="match status" value="1"/>
</dbReference>